<dbReference type="Pfam" id="PF13560">
    <property type="entry name" value="HTH_31"/>
    <property type="match status" value="1"/>
</dbReference>
<proteinExistence type="predicted"/>
<name>A0AB39NYR2_9ACTN</name>
<evidence type="ECO:0000259" key="1">
    <source>
        <dbReference type="SMART" id="SM00530"/>
    </source>
</evidence>
<gene>
    <name evidence="2" type="ORF">AB5J56_01050</name>
</gene>
<protein>
    <submittedName>
        <fullName evidence="2">Helix-turn-helix transcriptional regulator</fullName>
    </submittedName>
</protein>
<dbReference type="EMBL" id="CP163435">
    <property type="protein sequence ID" value="XDQ23386.1"/>
    <property type="molecule type" value="Genomic_DNA"/>
</dbReference>
<evidence type="ECO:0000313" key="2">
    <source>
        <dbReference type="EMBL" id="XDQ23386.1"/>
    </source>
</evidence>
<dbReference type="RefSeq" id="WP_369229060.1">
    <property type="nucleotide sequence ID" value="NZ_CP163435.1"/>
</dbReference>
<dbReference type="SMART" id="SM00530">
    <property type="entry name" value="HTH_XRE"/>
    <property type="match status" value="1"/>
</dbReference>
<dbReference type="PANTHER" id="PTHR35010">
    <property type="entry name" value="BLL4672 PROTEIN-RELATED"/>
    <property type="match status" value="1"/>
</dbReference>
<dbReference type="InterPro" id="IPR001387">
    <property type="entry name" value="Cro/C1-type_HTH"/>
</dbReference>
<accession>A0AB39NYR2</accession>
<reference evidence="2" key="1">
    <citation type="submission" date="2024-07" db="EMBL/GenBank/DDBJ databases">
        <authorList>
            <person name="Yu S.T."/>
        </authorList>
    </citation>
    <scope>NUCLEOTIDE SEQUENCE</scope>
    <source>
        <strain evidence="2">R21</strain>
    </source>
</reference>
<dbReference type="Gene3D" id="3.30.450.180">
    <property type="match status" value="1"/>
</dbReference>
<dbReference type="CDD" id="cd00093">
    <property type="entry name" value="HTH_XRE"/>
    <property type="match status" value="1"/>
</dbReference>
<feature type="domain" description="HTH cro/C1-type" evidence="1">
    <location>
        <begin position="21"/>
        <end position="93"/>
    </location>
</feature>
<organism evidence="2">
    <name type="scientific">Streptomyces sp. R21</name>
    <dbReference type="NCBI Taxonomy" id="3238627"/>
    <lineage>
        <taxon>Bacteria</taxon>
        <taxon>Bacillati</taxon>
        <taxon>Actinomycetota</taxon>
        <taxon>Actinomycetes</taxon>
        <taxon>Kitasatosporales</taxon>
        <taxon>Streptomycetaceae</taxon>
        <taxon>Streptomyces</taxon>
    </lineage>
</organism>
<dbReference type="GO" id="GO:0003677">
    <property type="term" value="F:DNA binding"/>
    <property type="evidence" value="ECO:0007669"/>
    <property type="project" value="InterPro"/>
</dbReference>
<dbReference type="AlphaFoldDB" id="A0AB39NYR2"/>
<dbReference type="InterPro" id="IPR041413">
    <property type="entry name" value="MLTR_LBD"/>
</dbReference>
<dbReference type="Pfam" id="PF17765">
    <property type="entry name" value="MLTR_LBD"/>
    <property type="match status" value="1"/>
</dbReference>
<dbReference type="InterPro" id="IPR010982">
    <property type="entry name" value="Lambda_DNA-bd_dom_sf"/>
</dbReference>
<dbReference type="Gene3D" id="1.10.260.40">
    <property type="entry name" value="lambda repressor-like DNA-binding domains"/>
    <property type="match status" value="1"/>
</dbReference>
<sequence length="285" mass="32062">MTERLEVQMTAQGRRRELAEFLRSRRARRTPADAGLPTFGRRRTPGLRREEVATLAGVSITWYTWLEQARNIRVSRQILGSLATALGLDEVERAHLFRLADEPPPDGAPSRAELPAQYELLLTHLDPNPAFIVNPRFDILAWNRGCELLYGDLGALPASRRNVLWLTFTAPEVREMTRDWETEAALTVALFRTQANEGILAPEITGLIAELADASPDFARLWRRKELAPFVPKARTIDHPLLGEVTLDYVKLHVANDDKTLVSYLLPPGSEVESQFLKLVRNPGA</sequence>